<keyword evidence="3" id="KW-1185">Reference proteome</keyword>
<evidence type="ECO:0000313" key="3">
    <source>
        <dbReference type="Proteomes" id="UP001642484"/>
    </source>
</evidence>
<organism evidence="2 3">
    <name type="scientific">Durusdinium trenchii</name>
    <dbReference type="NCBI Taxonomy" id="1381693"/>
    <lineage>
        <taxon>Eukaryota</taxon>
        <taxon>Sar</taxon>
        <taxon>Alveolata</taxon>
        <taxon>Dinophyceae</taxon>
        <taxon>Suessiales</taxon>
        <taxon>Symbiodiniaceae</taxon>
        <taxon>Durusdinium</taxon>
    </lineage>
</organism>
<accession>A0ABP0KQX8</accession>
<evidence type="ECO:0000313" key="2">
    <source>
        <dbReference type="EMBL" id="CAK9028329.1"/>
    </source>
</evidence>
<protein>
    <recommendedName>
        <fullName evidence="4">C2 domain-containing protein</fullName>
    </recommendedName>
</protein>
<reference evidence="2 3" key="1">
    <citation type="submission" date="2024-02" db="EMBL/GenBank/DDBJ databases">
        <authorList>
            <person name="Chen Y."/>
            <person name="Shah S."/>
            <person name="Dougan E. K."/>
            <person name="Thang M."/>
            <person name="Chan C."/>
        </authorList>
    </citation>
    <scope>NUCLEOTIDE SEQUENCE [LARGE SCALE GENOMIC DNA]</scope>
</reference>
<evidence type="ECO:0008006" key="4">
    <source>
        <dbReference type="Google" id="ProtNLM"/>
    </source>
</evidence>
<feature type="transmembrane region" description="Helical" evidence="1">
    <location>
        <begin position="41"/>
        <end position="65"/>
    </location>
</feature>
<dbReference type="Proteomes" id="UP001642484">
    <property type="component" value="Unassembled WGS sequence"/>
</dbReference>
<feature type="transmembrane region" description="Helical" evidence="1">
    <location>
        <begin position="85"/>
        <end position="106"/>
    </location>
</feature>
<keyword evidence="1" id="KW-1133">Transmembrane helix</keyword>
<dbReference type="EMBL" id="CAXAMN010009335">
    <property type="protein sequence ID" value="CAK9028329.1"/>
    <property type="molecule type" value="Genomic_DNA"/>
</dbReference>
<keyword evidence="1" id="KW-0472">Membrane</keyword>
<gene>
    <name evidence="2" type="ORF">CCMP2556_LOCUS17058</name>
</gene>
<proteinExistence type="predicted"/>
<comment type="caution">
    <text evidence="2">The sequence shown here is derived from an EMBL/GenBank/DDBJ whole genome shotgun (WGS) entry which is preliminary data.</text>
</comment>
<name>A0ABP0KQX8_9DINO</name>
<keyword evidence="1" id="KW-0812">Transmembrane</keyword>
<evidence type="ECO:0000256" key="1">
    <source>
        <dbReference type="SAM" id="Phobius"/>
    </source>
</evidence>
<sequence length="641" mass="71886">MVSVCLNVVPRSFMYRLARRSFTKRDENVRKQQCQRWCKDMAFWTVSFAFSAFHLLLITAFLANLGEEHEWKWFISFSVVIIRKLLIVPVLACFFSGAITLTAALARPEFRTTPPKKLALDLDLLDEDPSQEQDAAWAEKVEELAMRGITIRQLLDFYATLPSMMPHFDPDESTTHDVVRQAIIPMSLQIWSLRSFVVRVHSAKCSKRGTRSSDGLCVVKVLDKELQHKPWRGGGQTVASEQLVWEEEILLEDVAKQEIIQFGLWMGQESLGEVQLKACVCWQGFYGSLTIKDEETFFCVSVRPYDSVHEARAAMSSSMWIPAPCGARSSSILRSSSRPGLLDSGVDAERLEGVLEVRRFSTSSKLTERRRGEDSKPGFAYATCANGGHGRLAQKMVTHAWGNKFSHLLGAVLADALQDATYDGVSRILKQGDTVSLFNKLQSKGKLDVPYWICALCVNQHAGICARPPPTDSTGHAIAPCECTTAKHFDGALSEMNKFDDMMIFLKRTLRQEARENHSDVQLEQVVAIDVDFNLLTRVWCVAELVAARDLHLHQAVQIHSAARRNSCLDKLQILDVREANASFPADKDLVLSKIDDVDDFNLSLQDLMLHRLQSFLHGNEVRAAANICDDVVLGLLTVVL</sequence>